<evidence type="ECO:0000256" key="2">
    <source>
        <dbReference type="ARBA" id="ARBA00010145"/>
    </source>
</evidence>
<keyword evidence="4" id="KW-1003">Cell membrane</keyword>
<dbReference type="PaxDb" id="1114965-Spaf_1752"/>
<feature type="transmembrane region" description="Helical" evidence="8">
    <location>
        <begin position="288"/>
        <end position="310"/>
    </location>
</feature>
<feature type="transmembrane region" description="Helical" evidence="8">
    <location>
        <begin position="130"/>
        <end position="150"/>
    </location>
</feature>
<evidence type="ECO:0000256" key="3">
    <source>
        <dbReference type="ARBA" id="ARBA00022448"/>
    </source>
</evidence>
<dbReference type="GO" id="GO:0055085">
    <property type="term" value="P:transmembrane transport"/>
    <property type="evidence" value="ECO:0007669"/>
    <property type="project" value="InterPro"/>
</dbReference>
<organism evidence="9 10">
    <name type="scientific">Streptococcus parasanguinis FW213</name>
    <dbReference type="NCBI Taxonomy" id="1114965"/>
    <lineage>
        <taxon>Bacteria</taxon>
        <taxon>Bacillati</taxon>
        <taxon>Bacillota</taxon>
        <taxon>Bacilli</taxon>
        <taxon>Lactobacillales</taxon>
        <taxon>Streptococcaceae</taxon>
        <taxon>Streptococcus</taxon>
    </lineage>
</organism>
<evidence type="ECO:0000256" key="8">
    <source>
        <dbReference type="SAM" id="Phobius"/>
    </source>
</evidence>
<dbReference type="Pfam" id="PF03547">
    <property type="entry name" value="Mem_trans"/>
    <property type="match status" value="1"/>
</dbReference>
<evidence type="ECO:0000256" key="5">
    <source>
        <dbReference type="ARBA" id="ARBA00022692"/>
    </source>
</evidence>
<feature type="transmembrane region" description="Helical" evidence="8">
    <location>
        <begin position="100"/>
        <end position="118"/>
    </location>
</feature>
<dbReference type="PANTHER" id="PTHR36838:SF1">
    <property type="entry name" value="SLR1864 PROTEIN"/>
    <property type="match status" value="1"/>
</dbReference>
<dbReference type="KEGG" id="scf:Spaf_1752"/>
<dbReference type="HOGENOM" id="CLU_056175_1_2_9"/>
<dbReference type="RefSeq" id="WP_014713851.1">
    <property type="nucleotide sequence ID" value="NC_017905.1"/>
</dbReference>
<evidence type="ECO:0000256" key="4">
    <source>
        <dbReference type="ARBA" id="ARBA00022475"/>
    </source>
</evidence>
<sequence>MDIFLRSISGILVILGMILVGFVIGEKGWFDDKSRGLLAKLVTQVALPCYMLYTITQRFTAADLLKMLPALRFPALSMVVLLGIATGVARIFAVRQDRRGLFISMFFNSNTIFVGLPINQALFGDASIPYVLIYYMCNTTFFWTLGTYLIQRDGEGEAQFDLKTSLKKVFSPPLMGFLLGIVLVMLQIKLPAFLASDLQYLGNLTTPLSMIFIGLSVSHVGVKQLVLGKDQLLILLGRFLVAPLLMATIVYWVPLPSLMKQVFIIQSAMPVMTNAPVVARLYGADSDYAAVMVTETTLATMVVIPILMLLMA</sequence>
<evidence type="ECO:0000313" key="10">
    <source>
        <dbReference type="Proteomes" id="UP000002865"/>
    </source>
</evidence>
<dbReference type="eggNOG" id="COG0679">
    <property type="taxonomic scope" value="Bacteria"/>
</dbReference>
<feature type="transmembrane region" description="Helical" evidence="8">
    <location>
        <begin position="232"/>
        <end position="253"/>
    </location>
</feature>
<dbReference type="EMBL" id="CP003122">
    <property type="protein sequence ID" value="AFJ26703.1"/>
    <property type="molecule type" value="Genomic_DNA"/>
</dbReference>
<accession>I1ZNS9</accession>
<feature type="transmembrane region" description="Helical" evidence="8">
    <location>
        <begin position="75"/>
        <end position="93"/>
    </location>
</feature>
<dbReference type="AlphaFoldDB" id="I1ZNS9"/>
<evidence type="ECO:0000313" key="9">
    <source>
        <dbReference type="EMBL" id="AFJ26703.1"/>
    </source>
</evidence>
<proteinExistence type="inferred from homology"/>
<reference evidence="9 10" key="1">
    <citation type="journal article" date="2012" name="PLoS ONE">
        <title>Complete Genome and Transcriptomes of Streptococcus parasanguinis FW213: Phylogenic Relations and Potential Virulence Mechanisms.</title>
        <authorList>
            <person name="Geng J."/>
            <person name="Chiu C.H."/>
            <person name="Tang P."/>
            <person name="Chen Y."/>
            <person name="Shieh H.R."/>
            <person name="Hu S."/>
            <person name="Chen Y.Y."/>
        </authorList>
    </citation>
    <scope>NUCLEOTIDE SEQUENCE [LARGE SCALE GENOMIC DNA]</scope>
    <source>
        <strain evidence="9 10">FW213</strain>
    </source>
</reference>
<comment type="similarity">
    <text evidence="2">Belongs to the auxin efflux carrier (TC 2.A.69) family.</text>
</comment>
<keyword evidence="5 8" id="KW-0812">Transmembrane</keyword>
<evidence type="ECO:0000256" key="6">
    <source>
        <dbReference type="ARBA" id="ARBA00022989"/>
    </source>
</evidence>
<dbReference type="GO" id="GO:0005886">
    <property type="term" value="C:plasma membrane"/>
    <property type="evidence" value="ECO:0007669"/>
    <property type="project" value="UniProtKB-SubCell"/>
</dbReference>
<evidence type="ECO:0000256" key="1">
    <source>
        <dbReference type="ARBA" id="ARBA00004651"/>
    </source>
</evidence>
<dbReference type="InterPro" id="IPR004776">
    <property type="entry name" value="Mem_transp_PIN-like"/>
</dbReference>
<keyword evidence="3" id="KW-0813">Transport</keyword>
<feature type="transmembrane region" description="Helical" evidence="8">
    <location>
        <begin position="200"/>
        <end position="220"/>
    </location>
</feature>
<keyword evidence="6 8" id="KW-1133">Transmembrane helix</keyword>
<comment type="subcellular location">
    <subcellularLocation>
        <location evidence="1">Cell membrane</location>
        <topology evidence="1">Multi-pass membrane protein</topology>
    </subcellularLocation>
</comment>
<evidence type="ECO:0000256" key="7">
    <source>
        <dbReference type="ARBA" id="ARBA00023136"/>
    </source>
</evidence>
<keyword evidence="7 8" id="KW-0472">Membrane</keyword>
<feature type="transmembrane region" description="Helical" evidence="8">
    <location>
        <begin position="6"/>
        <end position="25"/>
    </location>
</feature>
<name>I1ZNS9_STRPA</name>
<dbReference type="Gene3D" id="1.20.1530.20">
    <property type="match status" value="1"/>
</dbReference>
<protein>
    <submittedName>
        <fullName evidence="9">ABC transporter permease protein, putative malate permease</fullName>
    </submittedName>
</protein>
<gene>
    <name evidence="9" type="ORF">Spaf_1752</name>
</gene>
<dbReference type="Proteomes" id="UP000002865">
    <property type="component" value="Chromosome"/>
</dbReference>
<dbReference type="PANTHER" id="PTHR36838">
    <property type="entry name" value="AUXIN EFFLUX CARRIER FAMILY PROTEIN"/>
    <property type="match status" value="1"/>
</dbReference>
<feature type="transmembrane region" description="Helical" evidence="8">
    <location>
        <begin position="170"/>
        <end position="188"/>
    </location>
</feature>
<dbReference type="PATRIC" id="fig|1114965.3.peg.1674"/>
<dbReference type="InterPro" id="IPR038770">
    <property type="entry name" value="Na+/solute_symporter_sf"/>
</dbReference>